<dbReference type="RefSeq" id="WP_190409022.1">
    <property type="nucleotide sequence ID" value="NZ_JACJRF010000049.1"/>
</dbReference>
<dbReference type="SFLD" id="SFLDS00003">
    <property type="entry name" value="Haloacid_Dehalogenase"/>
    <property type="match status" value="1"/>
</dbReference>
<reference evidence="1 2" key="1">
    <citation type="journal article" date="2020" name="ISME J.">
        <title>Comparative genomics reveals insights into cyanobacterial evolution and habitat adaptation.</title>
        <authorList>
            <person name="Chen M.Y."/>
            <person name="Teng W.K."/>
            <person name="Zhao L."/>
            <person name="Hu C.X."/>
            <person name="Zhou Y.K."/>
            <person name="Han B.P."/>
            <person name="Song L.R."/>
            <person name="Shu W.S."/>
        </authorList>
    </citation>
    <scope>NUCLEOTIDE SEQUENCE [LARGE SCALE GENOMIC DNA]</scope>
    <source>
        <strain evidence="1 2">FACHB-260</strain>
    </source>
</reference>
<dbReference type="InterPro" id="IPR036412">
    <property type="entry name" value="HAD-like_sf"/>
</dbReference>
<gene>
    <name evidence="1" type="ORF">H6G18_21000</name>
</gene>
<dbReference type="Pfam" id="PF00702">
    <property type="entry name" value="Hydrolase"/>
    <property type="match status" value="1"/>
</dbReference>
<dbReference type="PANTHER" id="PTHR43434">
    <property type="entry name" value="PHOSPHOGLYCOLATE PHOSPHATASE"/>
    <property type="match status" value="1"/>
</dbReference>
<evidence type="ECO:0000313" key="2">
    <source>
        <dbReference type="Proteomes" id="UP000607281"/>
    </source>
</evidence>
<dbReference type="InterPro" id="IPR023198">
    <property type="entry name" value="PGP-like_dom2"/>
</dbReference>
<dbReference type="Proteomes" id="UP000607281">
    <property type="component" value="Unassembled WGS sequence"/>
</dbReference>
<proteinExistence type="predicted"/>
<dbReference type="Gene3D" id="1.10.150.240">
    <property type="entry name" value="Putative phosphatase, domain 2"/>
    <property type="match status" value="1"/>
</dbReference>
<name>A0ABR8CW67_9NOST</name>
<dbReference type="SUPFAM" id="SSF56784">
    <property type="entry name" value="HAD-like"/>
    <property type="match status" value="1"/>
</dbReference>
<accession>A0ABR8CW67</accession>
<dbReference type="EMBL" id="JACJRF010000049">
    <property type="protein sequence ID" value="MBD2346604.1"/>
    <property type="molecule type" value="Genomic_DNA"/>
</dbReference>
<protein>
    <submittedName>
        <fullName evidence="1">HAD family hydrolase</fullName>
    </submittedName>
</protein>
<dbReference type="InterPro" id="IPR050155">
    <property type="entry name" value="HAD-like_hydrolase_sf"/>
</dbReference>
<dbReference type="InterPro" id="IPR023214">
    <property type="entry name" value="HAD_sf"/>
</dbReference>
<comment type="caution">
    <text evidence="1">The sequence shown here is derived from an EMBL/GenBank/DDBJ whole genome shotgun (WGS) entry which is preliminary data.</text>
</comment>
<organism evidence="1 2">
    <name type="scientific">Anabaena subtropica FACHB-260</name>
    <dbReference type="NCBI Taxonomy" id="2692884"/>
    <lineage>
        <taxon>Bacteria</taxon>
        <taxon>Bacillati</taxon>
        <taxon>Cyanobacteriota</taxon>
        <taxon>Cyanophyceae</taxon>
        <taxon>Nostocales</taxon>
        <taxon>Nostocaceae</taxon>
        <taxon>Anabaena</taxon>
    </lineage>
</organism>
<dbReference type="GO" id="GO:0016787">
    <property type="term" value="F:hydrolase activity"/>
    <property type="evidence" value="ECO:0007669"/>
    <property type="project" value="UniProtKB-KW"/>
</dbReference>
<keyword evidence="1" id="KW-0378">Hydrolase</keyword>
<sequence length="238" mass="27332">MLRLITDFDGPIMDVSERYYRVYLFCLEKTQYPGQPVQQLSKAEFWQMKRKQVPEKEIALISGLDELQAQEFSQLRRKTVHTEPYFQYDIPIPGALDVLLKVQKAGVDLVVMTMRRVRELDYALQKYDLGKFFPENRCYCLSNDYVKTRDIEDKPLLMQRALAELPPAADTWMVGDTEADITAAKKHNIKVIAVESGIRDRIQLKEYQPDLIVGNLGAAVDMILKSRTSIPVSSVAKI</sequence>
<dbReference type="SFLD" id="SFLDG01129">
    <property type="entry name" value="C1.5:_HAD__Beta-PGM__Phosphata"/>
    <property type="match status" value="1"/>
</dbReference>
<keyword evidence="2" id="KW-1185">Reference proteome</keyword>
<dbReference type="PANTHER" id="PTHR43434:SF1">
    <property type="entry name" value="PHOSPHOGLYCOLATE PHOSPHATASE"/>
    <property type="match status" value="1"/>
</dbReference>
<evidence type="ECO:0000313" key="1">
    <source>
        <dbReference type="EMBL" id="MBD2346604.1"/>
    </source>
</evidence>
<dbReference type="Gene3D" id="3.40.50.1000">
    <property type="entry name" value="HAD superfamily/HAD-like"/>
    <property type="match status" value="1"/>
</dbReference>